<dbReference type="SUPFAM" id="SSF55890">
    <property type="entry name" value="Sporulation response regulatory protein Spo0B"/>
    <property type="match status" value="1"/>
</dbReference>
<feature type="transmembrane region" description="Helical" evidence="14">
    <location>
        <begin position="176"/>
        <end position="199"/>
    </location>
</feature>
<dbReference type="Pfam" id="PF02518">
    <property type="entry name" value="HATPase_c"/>
    <property type="match status" value="1"/>
</dbReference>
<keyword evidence="7 14" id="KW-0812">Transmembrane</keyword>
<dbReference type="GO" id="GO:0000155">
    <property type="term" value="F:phosphorelay sensor kinase activity"/>
    <property type="evidence" value="ECO:0007669"/>
    <property type="project" value="InterPro"/>
</dbReference>
<dbReference type="PANTHER" id="PTHR45436:SF5">
    <property type="entry name" value="SENSOR HISTIDINE KINASE TRCS"/>
    <property type="match status" value="1"/>
</dbReference>
<keyword evidence="17" id="KW-1185">Reference proteome</keyword>
<dbReference type="InterPro" id="IPR029151">
    <property type="entry name" value="Sensor-like_sf"/>
</dbReference>
<keyword evidence="8" id="KW-0547">Nucleotide-binding</keyword>
<evidence type="ECO:0000256" key="4">
    <source>
        <dbReference type="ARBA" id="ARBA00022475"/>
    </source>
</evidence>
<evidence type="ECO:0000256" key="10">
    <source>
        <dbReference type="ARBA" id="ARBA00022840"/>
    </source>
</evidence>
<dbReference type="GO" id="GO:0005524">
    <property type="term" value="F:ATP binding"/>
    <property type="evidence" value="ECO:0007669"/>
    <property type="project" value="UniProtKB-KW"/>
</dbReference>
<evidence type="ECO:0000256" key="6">
    <source>
        <dbReference type="ARBA" id="ARBA00022679"/>
    </source>
</evidence>
<evidence type="ECO:0000256" key="1">
    <source>
        <dbReference type="ARBA" id="ARBA00000085"/>
    </source>
</evidence>
<evidence type="ECO:0000259" key="15">
    <source>
        <dbReference type="PROSITE" id="PS50109"/>
    </source>
</evidence>
<dbReference type="Pfam" id="PF14689">
    <property type="entry name" value="SPOB_a"/>
    <property type="match status" value="1"/>
</dbReference>
<dbReference type="InterPro" id="IPR004358">
    <property type="entry name" value="Sig_transdc_His_kin-like_C"/>
</dbReference>
<dbReference type="Pfam" id="PF00989">
    <property type="entry name" value="PAS"/>
    <property type="match status" value="1"/>
</dbReference>
<evidence type="ECO:0000256" key="7">
    <source>
        <dbReference type="ARBA" id="ARBA00022692"/>
    </source>
</evidence>
<dbReference type="GO" id="GO:0005886">
    <property type="term" value="C:plasma membrane"/>
    <property type="evidence" value="ECO:0007669"/>
    <property type="project" value="UniProtKB-SubCell"/>
</dbReference>
<dbReference type="InterPro" id="IPR013767">
    <property type="entry name" value="PAS_fold"/>
</dbReference>
<keyword evidence="12" id="KW-0902">Two-component regulatory system</keyword>
<keyword evidence="5" id="KW-0597">Phosphoprotein</keyword>
<dbReference type="Gene3D" id="3.30.565.10">
    <property type="entry name" value="Histidine kinase-like ATPase, C-terminal domain"/>
    <property type="match status" value="1"/>
</dbReference>
<dbReference type="RefSeq" id="WP_245928537.1">
    <property type="nucleotide sequence ID" value="NZ_PYGA01000002.1"/>
</dbReference>
<evidence type="ECO:0000256" key="11">
    <source>
        <dbReference type="ARBA" id="ARBA00022989"/>
    </source>
</evidence>
<evidence type="ECO:0000256" key="3">
    <source>
        <dbReference type="ARBA" id="ARBA00012438"/>
    </source>
</evidence>
<dbReference type="InterPro" id="IPR035965">
    <property type="entry name" value="PAS-like_dom_sf"/>
</dbReference>
<organism evidence="16 17">
    <name type="scientific">Murinocardiopsis flavida</name>
    <dbReference type="NCBI Taxonomy" id="645275"/>
    <lineage>
        <taxon>Bacteria</taxon>
        <taxon>Bacillati</taxon>
        <taxon>Actinomycetota</taxon>
        <taxon>Actinomycetes</taxon>
        <taxon>Streptosporangiales</taxon>
        <taxon>Nocardiopsidaceae</taxon>
        <taxon>Murinocardiopsis</taxon>
    </lineage>
</organism>
<comment type="caution">
    <text evidence="16">The sequence shown here is derived from an EMBL/GenBank/DDBJ whole genome shotgun (WGS) entry which is preliminary data.</text>
</comment>
<evidence type="ECO:0000256" key="14">
    <source>
        <dbReference type="SAM" id="Phobius"/>
    </source>
</evidence>
<dbReference type="Proteomes" id="UP000240542">
    <property type="component" value="Unassembled WGS sequence"/>
</dbReference>
<dbReference type="Gene3D" id="1.10.287.130">
    <property type="match status" value="1"/>
</dbReference>
<dbReference type="SMART" id="SM00091">
    <property type="entry name" value="PAS"/>
    <property type="match status" value="1"/>
</dbReference>
<dbReference type="InterPro" id="IPR050428">
    <property type="entry name" value="TCS_sensor_his_kinase"/>
</dbReference>
<protein>
    <recommendedName>
        <fullName evidence="3">histidine kinase</fullName>
        <ecNumber evidence="3">2.7.13.3</ecNumber>
    </recommendedName>
</protein>
<dbReference type="InterPro" id="IPR036890">
    <property type="entry name" value="HATPase_C_sf"/>
</dbReference>
<accession>A0A2P8DRT4</accession>
<dbReference type="GO" id="GO:0006355">
    <property type="term" value="P:regulation of DNA-templated transcription"/>
    <property type="evidence" value="ECO:0007669"/>
    <property type="project" value="InterPro"/>
</dbReference>
<dbReference type="Pfam" id="PF17203">
    <property type="entry name" value="sCache_3_2"/>
    <property type="match status" value="1"/>
</dbReference>
<proteinExistence type="predicted"/>
<evidence type="ECO:0000256" key="2">
    <source>
        <dbReference type="ARBA" id="ARBA00004651"/>
    </source>
</evidence>
<sequence>MVPPWHHWPLATQFLGFQLAIMVVVLAAVAALSIQQAQRRFEDAEGRRLQSIAESMAALPAVRYALDRRLVSPLSSTAANTRDVSGLTQISVADEGGLILTSHDPDDLGRRMPMGTSTALTGRSWIGHSVSEPWEPGEYRPALSAHVPVFNDLGEQVGIIAVREDYPYWWVNLDAVAPYLLGYLGIAGGLGAIGSLLLARRVKRQTMGMEPRQIAATVQQREAMLHGVKEGVLGLDLDNRVTLANRQAVALLGLPPDCLGRRLADLGLDAPLHDVLAGGGEGEEQVVLLPDRVLTLNRMPMTTGGARIGSVATLRDRTELVQLRRELDVTRHTTDALRAQTHEFDNRMHTISGLIALREFDEAATYIARTVVARERLSGEITGAVADHALAALFIAKAATAAERGVAFVVHPETRIGEIDPELSVDLVTIAGNLIDNAFDALRPGGGGTVTVRAEHDADDVVLSVGDDGPGVSEDLAGAIFQLGFSTKAAPGADPRGLGLAIVRLICRRRNGSVAVRSSGGALFTARLPAAGPAAREAGADLEAREAADR</sequence>
<dbReference type="PRINTS" id="PR00344">
    <property type="entry name" value="BCTRLSENSOR"/>
</dbReference>
<keyword evidence="4" id="KW-1003">Cell membrane</keyword>
<gene>
    <name evidence="16" type="ORF">CLV63_10252</name>
</gene>
<reference evidence="16 17" key="1">
    <citation type="submission" date="2018-03" db="EMBL/GenBank/DDBJ databases">
        <title>Genomic Encyclopedia of Archaeal and Bacterial Type Strains, Phase II (KMG-II): from individual species to whole genera.</title>
        <authorList>
            <person name="Goeker M."/>
        </authorList>
    </citation>
    <scope>NUCLEOTIDE SEQUENCE [LARGE SCALE GENOMIC DNA]</scope>
    <source>
        <strain evidence="16 17">DSM 45312</strain>
    </source>
</reference>
<evidence type="ECO:0000313" key="16">
    <source>
        <dbReference type="EMBL" id="PSK99925.1"/>
    </source>
</evidence>
<dbReference type="SUPFAM" id="SSF55874">
    <property type="entry name" value="ATPase domain of HSP90 chaperone/DNA topoisomerase II/histidine kinase"/>
    <property type="match status" value="1"/>
</dbReference>
<evidence type="ECO:0000256" key="8">
    <source>
        <dbReference type="ARBA" id="ARBA00022741"/>
    </source>
</evidence>
<dbReference type="InterPro" id="IPR039506">
    <property type="entry name" value="SPOB_a"/>
</dbReference>
<dbReference type="AlphaFoldDB" id="A0A2P8DRT4"/>
<evidence type="ECO:0000256" key="13">
    <source>
        <dbReference type="ARBA" id="ARBA00023136"/>
    </source>
</evidence>
<dbReference type="PANTHER" id="PTHR45436">
    <property type="entry name" value="SENSOR HISTIDINE KINASE YKOH"/>
    <property type="match status" value="1"/>
</dbReference>
<dbReference type="InterPro" id="IPR033463">
    <property type="entry name" value="sCache_3"/>
</dbReference>
<feature type="transmembrane region" description="Helical" evidence="14">
    <location>
        <begin position="15"/>
        <end position="37"/>
    </location>
</feature>
<comment type="subcellular location">
    <subcellularLocation>
        <location evidence="2">Cell membrane</location>
        <topology evidence="2">Multi-pass membrane protein</topology>
    </subcellularLocation>
</comment>
<dbReference type="InterPro" id="IPR003594">
    <property type="entry name" value="HATPase_dom"/>
</dbReference>
<keyword evidence="10" id="KW-0067">ATP-binding</keyword>
<dbReference type="SUPFAM" id="SSF55785">
    <property type="entry name" value="PYP-like sensor domain (PAS domain)"/>
    <property type="match status" value="1"/>
</dbReference>
<dbReference type="InterPro" id="IPR005467">
    <property type="entry name" value="His_kinase_dom"/>
</dbReference>
<evidence type="ECO:0000256" key="9">
    <source>
        <dbReference type="ARBA" id="ARBA00022777"/>
    </source>
</evidence>
<keyword evidence="6" id="KW-0808">Transferase</keyword>
<keyword evidence="9 16" id="KW-0418">Kinase</keyword>
<keyword evidence="13 14" id="KW-0472">Membrane</keyword>
<dbReference type="PROSITE" id="PS50109">
    <property type="entry name" value="HIS_KIN"/>
    <property type="match status" value="1"/>
</dbReference>
<keyword evidence="11 14" id="KW-1133">Transmembrane helix</keyword>
<evidence type="ECO:0000256" key="5">
    <source>
        <dbReference type="ARBA" id="ARBA00022553"/>
    </source>
</evidence>
<dbReference type="EMBL" id="PYGA01000002">
    <property type="protein sequence ID" value="PSK99925.1"/>
    <property type="molecule type" value="Genomic_DNA"/>
</dbReference>
<evidence type="ECO:0000256" key="12">
    <source>
        <dbReference type="ARBA" id="ARBA00023012"/>
    </source>
</evidence>
<dbReference type="InterPro" id="IPR000014">
    <property type="entry name" value="PAS"/>
</dbReference>
<comment type="catalytic activity">
    <reaction evidence="1">
        <text>ATP + protein L-histidine = ADP + protein N-phospho-L-histidine.</text>
        <dbReference type="EC" id="2.7.13.3"/>
    </reaction>
</comment>
<feature type="domain" description="Histidine kinase" evidence="15">
    <location>
        <begin position="427"/>
        <end position="532"/>
    </location>
</feature>
<dbReference type="InterPro" id="IPR016120">
    <property type="entry name" value="Sig_transdc_His_kin_SpoOB"/>
</dbReference>
<dbReference type="CDD" id="cd00130">
    <property type="entry name" value="PAS"/>
    <property type="match status" value="1"/>
</dbReference>
<dbReference type="SMART" id="SM00387">
    <property type="entry name" value="HATPase_c"/>
    <property type="match status" value="1"/>
</dbReference>
<name>A0A2P8DRT4_9ACTN</name>
<dbReference type="SUPFAM" id="SSF103190">
    <property type="entry name" value="Sensory domain-like"/>
    <property type="match status" value="1"/>
</dbReference>
<dbReference type="Gene3D" id="3.30.450.20">
    <property type="entry name" value="PAS domain"/>
    <property type="match status" value="2"/>
</dbReference>
<evidence type="ECO:0000313" key="17">
    <source>
        <dbReference type="Proteomes" id="UP000240542"/>
    </source>
</evidence>
<dbReference type="EC" id="2.7.13.3" evidence="3"/>